<protein>
    <submittedName>
        <fullName evidence="1">Uncharacterized protein</fullName>
    </submittedName>
</protein>
<keyword evidence="2" id="KW-1185">Reference proteome</keyword>
<sequence length="40" mass="4570">MKCIFIAFFFIYLFLSRLCTTVTALLTTFKKTGSLRSAKS</sequence>
<evidence type="ECO:0000313" key="1">
    <source>
        <dbReference type="EMBL" id="KAI4817191.1"/>
    </source>
</evidence>
<accession>A0ACB9WV40</accession>
<gene>
    <name evidence="1" type="ORF">KUCAC02_009467</name>
</gene>
<proteinExistence type="predicted"/>
<dbReference type="Proteomes" id="UP001057452">
    <property type="component" value="Chromosome 12"/>
</dbReference>
<reference evidence="1" key="1">
    <citation type="submission" date="2022-05" db="EMBL/GenBank/DDBJ databases">
        <title>Chromosome-level genome of Chaenocephalus aceratus.</title>
        <authorList>
            <person name="Park H."/>
        </authorList>
    </citation>
    <scope>NUCLEOTIDE SEQUENCE</scope>
    <source>
        <strain evidence="1">KU_202001</strain>
    </source>
</reference>
<comment type="caution">
    <text evidence="1">The sequence shown here is derived from an EMBL/GenBank/DDBJ whole genome shotgun (WGS) entry which is preliminary data.</text>
</comment>
<evidence type="ECO:0000313" key="2">
    <source>
        <dbReference type="Proteomes" id="UP001057452"/>
    </source>
</evidence>
<dbReference type="EMBL" id="CM043796">
    <property type="protein sequence ID" value="KAI4817191.1"/>
    <property type="molecule type" value="Genomic_DNA"/>
</dbReference>
<name>A0ACB9WV40_CHAAC</name>
<organism evidence="1 2">
    <name type="scientific">Chaenocephalus aceratus</name>
    <name type="common">Blackfin icefish</name>
    <name type="synonym">Chaenichthys aceratus</name>
    <dbReference type="NCBI Taxonomy" id="36190"/>
    <lineage>
        <taxon>Eukaryota</taxon>
        <taxon>Metazoa</taxon>
        <taxon>Chordata</taxon>
        <taxon>Craniata</taxon>
        <taxon>Vertebrata</taxon>
        <taxon>Euteleostomi</taxon>
        <taxon>Actinopterygii</taxon>
        <taxon>Neopterygii</taxon>
        <taxon>Teleostei</taxon>
        <taxon>Neoteleostei</taxon>
        <taxon>Acanthomorphata</taxon>
        <taxon>Eupercaria</taxon>
        <taxon>Perciformes</taxon>
        <taxon>Notothenioidei</taxon>
        <taxon>Channichthyidae</taxon>
        <taxon>Chaenocephalus</taxon>
    </lineage>
</organism>